<evidence type="ECO:0000259" key="1">
    <source>
        <dbReference type="PROSITE" id="PS50925"/>
    </source>
</evidence>
<name>A0ABV6RIC9_9GAMM</name>
<evidence type="ECO:0000313" key="2">
    <source>
        <dbReference type="EMBL" id="MFC0676746.1"/>
    </source>
</evidence>
<gene>
    <name evidence="2" type="ORF">ACFFGH_02615</name>
</gene>
<dbReference type="Pfam" id="PF04940">
    <property type="entry name" value="BLUF"/>
    <property type="match status" value="1"/>
</dbReference>
<comment type="caution">
    <text evidence="2">The sequence shown here is derived from an EMBL/GenBank/DDBJ whole genome shotgun (WGS) entry which is preliminary data.</text>
</comment>
<dbReference type="Gene3D" id="3.30.70.100">
    <property type="match status" value="1"/>
</dbReference>
<sequence length="143" mass="15902">MLDAIVYTSRATEALTDTELELVLLRSRTLNAARGLTGALLKRGDTIVQYLEGEPEALGRTFARIAQSPLHQDVNTVARATGVDRHFTTWHMGFRDFQRHHLRDASTTEWIAAVPAIEDVEPGNAALVRLVELWHELGTSRSA</sequence>
<feature type="domain" description="BLUF" evidence="1">
    <location>
        <begin position="2"/>
        <end position="93"/>
    </location>
</feature>
<dbReference type="RefSeq" id="WP_386664553.1">
    <property type="nucleotide sequence ID" value="NZ_JBHLTG010000001.1"/>
</dbReference>
<organism evidence="2 3">
    <name type="scientific">Lysobacter korlensis</name>
    <dbReference type="NCBI Taxonomy" id="553636"/>
    <lineage>
        <taxon>Bacteria</taxon>
        <taxon>Pseudomonadati</taxon>
        <taxon>Pseudomonadota</taxon>
        <taxon>Gammaproteobacteria</taxon>
        <taxon>Lysobacterales</taxon>
        <taxon>Lysobacteraceae</taxon>
        <taxon>Lysobacter</taxon>
    </lineage>
</organism>
<dbReference type="SMART" id="SM01034">
    <property type="entry name" value="BLUF"/>
    <property type="match status" value="1"/>
</dbReference>
<dbReference type="Proteomes" id="UP001589896">
    <property type="component" value="Unassembled WGS sequence"/>
</dbReference>
<accession>A0ABV6RIC9</accession>
<protein>
    <submittedName>
        <fullName evidence="2">BLUF domain-containing protein</fullName>
    </submittedName>
</protein>
<dbReference type="InterPro" id="IPR007024">
    <property type="entry name" value="BLUF_domain"/>
</dbReference>
<dbReference type="InterPro" id="IPR036046">
    <property type="entry name" value="Acylphosphatase-like_dom_sf"/>
</dbReference>
<dbReference type="EMBL" id="JBHLTG010000001">
    <property type="protein sequence ID" value="MFC0676746.1"/>
    <property type="molecule type" value="Genomic_DNA"/>
</dbReference>
<reference evidence="2 3" key="1">
    <citation type="submission" date="2024-09" db="EMBL/GenBank/DDBJ databases">
        <authorList>
            <person name="Sun Q."/>
            <person name="Mori K."/>
        </authorList>
    </citation>
    <scope>NUCLEOTIDE SEQUENCE [LARGE SCALE GENOMIC DNA]</scope>
    <source>
        <strain evidence="2 3">KCTC 23076</strain>
    </source>
</reference>
<dbReference type="PROSITE" id="PS50925">
    <property type="entry name" value="BLUF"/>
    <property type="match status" value="1"/>
</dbReference>
<keyword evidence="3" id="KW-1185">Reference proteome</keyword>
<evidence type="ECO:0000313" key="3">
    <source>
        <dbReference type="Proteomes" id="UP001589896"/>
    </source>
</evidence>
<dbReference type="SUPFAM" id="SSF54975">
    <property type="entry name" value="Acylphosphatase/BLUF domain-like"/>
    <property type="match status" value="1"/>
</dbReference>
<proteinExistence type="predicted"/>